<keyword evidence="1" id="KW-0418">Kinase</keyword>
<reference evidence="3 4" key="1">
    <citation type="journal article" date="2019" name="Int. J. Syst. Evol. Microbiol.">
        <title>The Global Catalogue of Microorganisms (GCM) 10K type strain sequencing project: providing services to taxonomists for standard genome sequencing and annotation.</title>
        <authorList>
            <consortium name="The Broad Institute Genomics Platform"/>
            <consortium name="The Broad Institute Genome Sequencing Center for Infectious Disease"/>
            <person name="Wu L."/>
            <person name="Ma J."/>
        </authorList>
    </citation>
    <scope>NUCLEOTIDE SEQUENCE [LARGE SCALE GENOMIC DNA]</scope>
    <source>
        <strain evidence="3 4">JCM 12696</strain>
    </source>
</reference>
<feature type="domain" description="Histidine kinase/HSP90-like ATPase" evidence="2">
    <location>
        <begin position="13"/>
        <end position="124"/>
    </location>
</feature>
<dbReference type="Gene3D" id="3.30.565.10">
    <property type="entry name" value="Histidine kinase-like ATPase, C-terminal domain"/>
    <property type="match status" value="1"/>
</dbReference>
<sequence>MKVHIWRGYRFDATDEAPGKARRAVQFALLAWEYDRDTAYTAALLTSELVTNAVLHAHGTLGCRVEFGVAADVFTLAVVDTGLGVPVPRQPAEDDEGGRGLALVAELAADYGSRPVDGGKAVFFRLKVGPVLRAVYERECRGAFAPTASLLIADLT</sequence>
<dbReference type="RefSeq" id="WP_344284544.1">
    <property type="nucleotide sequence ID" value="NZ_BAAAKV010000096.1"/>
</dbReference>
<dbReference type="PANTHER" id="PTHR35526:SF3">
    <property type="entry name" value="ANTI-SIGMA-F FACTOR RSBW"/>
    <property type="match status" value="1"/>
</dbReference>
<keyword evidence="4" id="KW-1185">Reference proteome</keyword>
<protein>
    <recommendedName>
        <fullName evidence="2">Histidine kinase/HSP90-like ATPase domain-containing protein</fullName>
    </recommendedName>
</protein>
<comment type="caution">
    <text evidence="3">The sequence shown here is derived from an EMBL/GenBank/DDBJ whole genome shotgun (WGS) entry which is preliminary data.</text>
</comment>
<evidence type="ECO:0000256" key="1">
    <source>
        <dbReference type="ARBA" id="ARBA00022527"/>
    </source>
</evidence>
<dbReference type="InterPro" id="IPR050267">
    <property type="entry name" value="Anti-sigma-factor_SerPK"/>
</dbReference>
<keyword evidence="1" id="KW-0808">Transferase</keyword>
<dbReference type="CDD" id="cd16936">
    <property type="entry name" value="HATPase_RsbW-like"/>
    <property type="match status" value="1"/>
</dbReference>
<dbReference type="SUPFAM" id="SSF55874">
    <property type="entry name" value="ATPase domain of HSP90 chaperone/DNA topoisomerase II/histidine kinase"/>
    <property type="match status" value="1"/>
</dbReference>
<dbReference type="InterPro" id="IPR036890">
    <property type="entry name" value="HATPase_C_sf"/>
</dbReference>
<organism evidence="3 4">
    <name type="scientific">Streptomyces hebeiensis</name>
    <dbReference type="NCBI Taxonomy" id="229486"/>
    <lineage>
        <taxon>Bacteria</taxon>
        <taxon>Bacillati</taxon>
        <taxon>Actinomycetota</taxon>
        <taxon>Actinomycetes</taxon>
        <taxon>Kitasatosporales</taxon>
        <taxon>Streptomycetaceae</taxon>
        <taxon>Streptomyces</taxon>
    </lineage>
</organism>
<dbReference type="Proteomes" id="UP001501371">
    <property type="component" value="Unassembled WGS sequence"/>
</dbReference>
<name>A0ABN1V7S2_9ACTN</name>
<gene>
    <name evidence="3" type="ORF">GCM10009654_64120</name>
</gene>
<evidence type="ECO:0000259" key="2">
    <source>
        <dbReference type="Pfam" id="PF13581"/>
    </source>
</evidence>
<proteinExistence type="predicted"/>
<accession>A0ABN1V7S2</accession>
<evidence type="ECO:0000313" key="3">
    <source>
        <dbReference type="EMBL" id="GAA1198610.1"/>
    </source>
</evidence>
<dbReference type="PANTHER" id="PTHR35526">
    <property type="entry name" value="ANTI-SIGMA-F FACTOR RSBW-RELATED"/>
    <property type="match status" value="1"/>
</dbReference>
<dbReference type="Pfam" id="PF13581">
    <property type="entry name" value="HATPase_c_2"/>
    <property type="match status" value="1"/>
</dbReference>
<keyword evidence="1" id="KW-0723">Serine/threonine-protein kinase</keyword>
<dbReference type="InterPro" id="IPR003594">
    <property type="entry name" value="HATPase_dom"/>
</dbReference>
<evidence type="ECO:0000313" key="4">
    <source>
        <dbReference type="Proteomes" id="UP001501371"/>
    </source>
</evidence>
<dbReference type="EMBL" id="BAAAKV010000096">
    <property type="protein sequence ID" value="GAA1198610.1"/>
    <property type="molecule type" value="Genomic_DNA"/>
</dbReference>